<evidence type="ECO:0000313" key="2">
    <source>
        <dbReference type="EMBL" id="CAG6392661.1"/>
    </source>
</evidence>
<name>A0A9W4DSD6_9ACTN</name>
<evidence type="ECO:0000256" key="1">
    <source>
        <dbReference type="SAM" id="MobiDB-lite"/>
    </source>
</evidence>
<dbReference type="Proteomes" id="UP001152519">
    <property type="component" value="Unassembled WGS sequence"/>
</dbReference>
<dbReference type="EMBL" id="CAJSLV010000046">
    <property type="protein sequence ID" value="CAG6392661.1"/>
    <property type="molecule type" value="Genomic_DNA"/>
</dbReference>
<feature type="compositionally biased region" description="Low complexity" evidence="1">
    <location>
        <begin position="17"/>
        <end position="36"/>
    </location>
</feature>
<accession>A0A9W4DSD6</accession>
<proteinExistence type="predicted"/>
<dbReference type="AlphaFoldDB" id="A0A9W4DSD6"/>
<keyword evidence="3" id="KW-1185">Reference proteome</keyword>
<evidence type="ECO:0000313" key="3">
    <source>
        <dbReference type="Proteomes" id="UP001152519"/>
    </source>
</evidence>
<reference evidence="2" key="1">
    <citation type="submission" date="2021-05" db="EMBL/GenBank/DDBJ databases">
        <authorList>
            <person name="Arsene-Ploetze F."/>
        </authorList>
    </citation>
    <scope>NUCLEOTIDE SEQUENCE</scope>
    <source>
        <strain evidence="2">DSM 42138</strain>
    </source>
</reference>
<comment type="caution">
    <text evidence="2">The sequence shown here is derived from an EMBL/GenBank/DDBJ whole genome shotgun (WGS) entry which is preliminary data.</text>
</comment>
<feature type="region of interest" description="Disordered" evidence="1">
    <location>
        <begin position="1"/>
        <end position="36"/>
    </location>
</feature>
<feature type="compositionally biased region" description="Basic residues" evidence="1">
    <location>
        <begin position="1"/>
        <end position="10"/>
    </location>
</feature>
<gene>
    <name evidence="2" type="ORF">SCOCK_180038</name>
</gene>
<protein>
    <submittedName>
        <fullName evidence="2">Uncharacterized protein</fullName>
    </submittedName>
</protein>
<sequence length="36" mass="3982">MRGTQRRARRDRNSPCLRAAPSDSPARPAPLAAQHI</sequence>
<organism evidence="2 3">
    <name type="scientific">Actinacidiphila cocklensis</name>
    <dbReference type="NCBI Taxonomy" id="887465"/>
    <lineage>
        <taxon>Bacteria</taxon>
        <taxon>Bacillati</taxon>
        <taxon>Actinomycetota</taxon>
        <taxon>Actinomycetes</taxon>
        <taxon>Kitasatosporales</taxon>
        <taxon>Streptomycetaceae</taxon>
        <taxon>Actinacidiphila</taxon>
    </lineage>
</organism>